<dbReference type="EMBL" id="AP025739">
    <property type="protein sequence ID" value="BDI29677.1"/>
    <property type="molecule type" value="Genomic_DNA"/>
</dbReference>
<evidence type="ECO:0000313" key="1">
    <source>
        <dbReference type="EMBL" id="BDI29677.1"/>
    </source>
</evidence>
<dbReference type="Proteomes" id="UP000287394">
    <property type="component" value="Chromosome"/>
</dbReference>
<protein>
    <submittedName>
        <fullName evidence="1">Uncharacterized protein</fullName>
    </submittedName>
</protein>
<sequence length="257" mass="28090">MDLNHPKHMAQSVITWICLTVLIAIGVFAIFPLPDYPRPKARQISCASNMKQIGLALLQYSQDNDEQLPPRQLREADGANVSWRVLIYPDMKDAALFRCPSNPVADSKSGMANDSITDSDFSRSYAVNSASDNARSFGPFSGKFPNGFPLRDAAHPESLLAVVESTAAYSDFNVLAPEIFRWPASEKSKTGNLFCGHQGRTNVLYCDGHVKIIRPAASLDALNGRPNPWTTDGAPFSPADRAKAAQVIEYGAKQYPS</sequence>
<dbReference type="RefSeq" id="WP_119324222.1">
    <property type="nucleotide sequence ID" value="NZ_AP025739.1"/>
</dbReference>
<dbReference type="InterPro" id="IPR027558">
    <property type="entry name" value="Pre_pil_HX9DG_C"/>
</dbReference>
<dbReference type="NCBIfam" id="TIGR04294">
    <property type="entry name" value="pre_pil_HX9DG"/>
    <property type="match status" value="1"/>
</dbReference>
<keyword evidence="2" id="KW-1185">Reference proteome</keyword>
<proteinExistence type="predicted"/>
<reference evidence="1 2" key="1">
    <citation type="journal article" date="2019" name="Int. J. Syst. Evol. Microbiol.">
        <title>Capsulimonas corticalis gen. nov., sp. nov., an aerobic capsulated bacterium, of a novel bacterial order, Capsulimonadales ord. nov., of the class Armatimonadia of the phylum Armatimonadetes.</title>
        <authorList>
            <person name="Li J."/>
            <person name="Kudo C."/>
            <person name="Tonouchi A."/>
        </authorList>
    </citation>
    <scope>NUCLEOTIDE SEQUENCE [LARGE SCALE GENOMIC DNA]</scope>
    <source>
        <strain evidence="1 2">AX-7</strain>
    </source>
</reference>
<accession>A0A402D400</accession>
<dbReference type="PANTHER" id="PTHR30093:SF2">
    <property type="entry name" value="TYPE II SECRETION SYSTEM PROTEIN H"/>
    <property type="match status" value="1"/>
</dbReference>
<dbReference type="PANTHER" id="PTHR30093">
    <property type="entry name" value="GENERAL SECRETION PATHWAY PROTEIN G"/>
    <property type="match status" value="1"/>
</dbReference>
<gene>
    <name evidence="1" type="ORF">CCAX7_17280</name>
</gene>
<dbReference type="OrthoDB" id="285651at2"/>
<dbReference type="InterPro" id="IPR011453">
    <property type="entry name" value="DUF1559"/>
</dbReference>
<dbReference type="Pfam" id="PF07596">
    <property type="entry name" value="SBP_bac_10"/>
    <property type="match status" value="1"/>
</dbReference>
<evidence type="ECO:0000313" key="2">
    <source>
        <dbReference type="Proteomes" id="UP000287394"/>
    </source>
</evidence>
<dbReference type="KEGG" id="ccot:CCAX7_17280"/>
<organism evidence="1 2">
    <name type="scientific">Capsulimonas corticalis</name>
    <dbReference type="NCBI Taxonomy" id="2219043"/>
    <lineage>
        <taxon>Bacteria</taxon>
        <taxon>Bacillati</taxon>
        <taxon>Armatimonadota</taxon>
        <taxon>Armatimonadia</taxon>
        <taxon>Capsulimonadales</taxon>
        <taxon>Capsulimonadaceae</taxon>
        <taxon>Capsulimonas</taxon>
    </lineage>
</organism>
<name>A0A402D400_9BACT</name>
<dbReference type="AlphaFoldDB" id="A0A402D400"/>